<evidence type="ECO:0000313" key="2">
    <source>
        <dbReference type="EMBL" id="KAJ6765078.1"/>
    </source>
</evidence>
<keyword evidence="3" id="KW-1185">Reference proteome</keyword>
<name>A0A9Q0WE76_9ROSI</name>
<comment type="caution">
    <text evidence="2">The sequence shown here is derived from an EMBL/GenBank/DDBJ whole genome shotgun (WGS) entry which is preliminary data.</text>
</comment>
<evidence type="ECO:0000256" key="1">
    <source>
        <dbReference type="SAM" id="MobiDB-lite"/>
    </source>
</evidence>
<dbReference type="Proteomes" id="UP001151752">
    <property type="component" value="Chromosome 12"/>
</dbReference>
<dbReference type="AlphaFoldDB" id="A0A9Q0WE76"/>
<organism evidence="2 3">
    <name type="scientific">Salix koriyanagi</name>
    <dbReference type="NCBI Taxonomy" id="2511006"/>
    <lineage>
        <taxon>Eukaryota</taxon>
        <taxon>Viridiplantae</taxon>
        <taxon>Streptophyta</taxon>
        <taxon>Embryophyta</taxon>
        <taxon>Tracheophyta</taxon>
        <taxon>Spermatophyta</taxon>
        <taxon>Magnoliopsida</taxon>
        <taxon>eudicotyledons</taxon>
        <taxon>Gunneridae</taxon>
        <taxon>Pentapetalae</taxon>
        <taxon>rosids</taxon>
        <taxon>fabids</taxon>
        <taxon>Malpighiales</taxon>
        <taxon>Salicaceae</taxon>
        <taxon>Saliceae</taxon>
        <taxon>Salix</taxon>
    </lineage>
</organism>
<protein>
    <submittedName>
        <fullName evidence="2">Uncharacterized protein</fullName>
    </submittedName>
</protein>
<dbReference type="EMBL" id="JAPFFM010000004">
    <property type="protein sequence ID" value="KAJ6765078.1"/>
    <property type="molecule type" value="Genomic_DNA"/>
</dbReference>
<sequence length="99" mass="11762">MANGFRSFHCPLHTHNLIKKKGQTKGIKKRTRKEEKRKRNMTRKRGRTSGTKDPKPMRILKQASSWLELLLQSKCLEQKLTPFQKFKMFLYGGFFLAFF</sequence>
<evidence type="ECO:0000313" key="3">
    <source>
        <dbReference type="Proteomes" id="UP001151752"/>
    </source>
</evidence>
<gene>
    <name evidence="2" type="ORF">OIU74_023876</name>
</gene>
<accession>A0A9Q0WE76</accession>
<proteinExistence type="predicted"/>
<reference evidence="2" key="2">
    <citation type="journal article" date="2023" name="Int. J. Mol. Sci.">
        <title>De Novo Assembly and Annotation of 11 Diverse Shrub Willow (Salix) Genomes Reveals Novel Gene Organization in Sex-Linked Regions.</title>
        <authorList>
            <person name="Hyden B."/>
            <person name="Feng K."/>
            <person name="Yates T.B."/>
            <person name="Jawdy S."/>
            <person name="Cereghino C."/>
            <person name="Smart L.B."/>
            <person name="Muchero W."/>
        </authorList>
    </citation>
    <scope>NUCLEOTIDE SEQUENCE</scope>
    <source>
        <tissue evidence="2">Shoot tip</tissue>
    </source>
</reference>
<reference evidence="2" key="1">
    <citation type="submission" date="2022-11" db="EMBL/GenBank/DDBJ databases">
        <authorList>
            <person name="Hyden B.L."/>
            <person name="Feng K."/>
            <person name="Yates T."/>
            <person name="Jawdy S."/>
            <person name="Smart L.B."/>
            <person name="Muchero W."/>
        </authorList>
    </citation>
    <scope>NUCLEOTIDE SEQUENCE</scope>
    <source>
        <tissue evidence="2">Shoot tip</tissue>
    </source>
</reference>
<feature type="region of interest" description="Disordered" evidence="1">
    <location>
        <begin position="19"/>
        <end position="56"/>
    </location>
</feature>
<feature type="compositionally biased region" description="Basic residues" evidence="1">
    <location>
        <begin position="19"/>
        <end position="47"/>
    </location>
</feature>